<sequence>MTEVARELGAGPELLRGWVKMARAARDTGAGPSAWDGAGRRSSPYRIRGGSVACRRIV</sequence>
<accession>A0ABX6ANW5</accession>
<dbReference type="Proteomes" id="UP000326041">
    <property type="component" value="Chromosome"/>
</dbReference>
<name>A0ABX6ANW5_9ACTN</name>
<proteinExistence type="predicted"/>
<keyword evidence="2" id="KW-1185">Reference proteome</keyword>
<organism evidence="1 2">
    <name type="scientific">Streptomyces prasinus</name>
    <dbReference type="NCBI Taxonomy" id="67345"/>
    <lineage>
        <taxon>Bacteria</taxon>
        <taxon>Bacillati</taxon>
        <taxon>Actinomycetota</taxon>
        <taxon>Actinomycetes</taxon>
        <taxon>Kitasatosporales</taxon>
        <taxon>Streptomycetaceae</taxon>
        <taxon>Streptomyces</taxon>
    </lineage>
</organism>
<dbReference type="EMBL" id="CP023697">
    <property type="protein sequence ID" value="QEV04406.1"/>
    <property type="molecule type" value="Genomic_DNA"/>
</dbReference>
<evidence type="ECO:0000313" key="2">
    <source>
        <dbReference type="Proteomes" id="UP000326041"/>
    </source>
</evidence>
<evidence type="ECO:0008006" key="3">
    <source>
        <dbReference type="Google" id="ProtNLM"/>
    </source>
</evidence>
<protein>
    <recommendedName>
        <fullName evidence="3">Transposase</fullName>
    </recommendedName>
</protein>
<evidence type="ECO:0000313" key="1">
    <source>
        <dbReference type="EMBL" id="QEV04406.1"/>
    </source>
</evidence>
<gene>
    <name evidence="1" type="ORF">CP972_00010</name>
</gene>
<reference evidence="1 2" key="1">
    <citation type="submission" date="2017-09" db="EMBL/GenBank/DDBJ databases">
        <authorList>
            <person name="Lee N."/>
            <person name="Cho B.-K."/>
        </authorList>
    </citation>
    <scope>NUCLEOTIDE SEQUENCE [LARGE SCALE GENOMIC DNA]</scope>
    <source>
        <strain evidence="1 2">ATCC 13879</strain>
    </source>
</reference>